<evidence type="ECO:0000313" key="2">
    <source>
        <dbReference type="Proteomes" id="UP001362999"/>
    </source>
</evidence>
<organism evidence="1 2">
    <name type="scientific">Favolaschia claudopus</name>
    <dbReference type="NCBI Taxonomy" id="2862362"/>
    <lineage>
        <taxon>Eukaryota</taxon>
        <taxon>Fungi</taxon>
        <taxon>Dikarya</taxon>
        <taxon>Basidiomycota</taxon>
        <taxon>Agaricomycotina</taxon>
        <taxon>Agaricomycetes</taxon>
        <taxon>Agaricomycetidae</taxon>
        <taxon>Agaricales</taxon>
        <taxon>Marasmiineae</taxon>
        <taxon>Mycenaceae</taxon>
        <taxon>Favolaschia</taxon>
    </lineage>
</organism>
<dbReference type="AlphaFoldDB" id="A0AAW0AYX1"/>
<sequence length="264" mass="30000">MCIVAVINVDKFQVINPTEDWKYGTKMREYIANDFQLDLLWLFAVPVDGQNPPMPPSPNEEPNEPPRVPVGYWAGDRVFVIQFEHSSCVQTLLDAELVTELQQRFPNAATKVTENPHLIDFALENFEHVRLPLFYKYPLHGGDALFPADRVWVMRNLTERWYARVDALLKEEDRCGPAVSFRSRLGLGDLLYADLGGTATKVVTRPEARSTGLDGSMGQRVDVQPLDVVLNAVDAEEWVDLSEQAKECLKDMEMELDIAESRYD</sequence>
<name>A0AAW0AYX1_9AGAR</name>
<dbReference type="Proteomes" id="UP001362999">
    <property type="component" value="Unassembled WGS sequence"/>
</dbReference>
<evidence type="ECO:0000313" key="1">
    <source>
        <dbReference type="EMBL" id="KAK7018488.1"/>
    </source>
</evidence>
<keyword evidence="2" id="KW-1185">Reference proteome</keyword>
<gene>
    <name evidence="1" type="ORF">R3P38DRAFT_2983011</name>
</gene>
<protein>
    <submittedName>
        <fullName evidence="1">F-box domain-containing protein</fullName>
    </submittedName>
</protein>
<reference evidence="1 2" key="1">
    <citation type="journal article" date="2024" name="J Genomics">
        <title>Draft genome sequencing and assembly of Favolaschia claudopus CIRM-BRFM 2984 isolated from oak limbs.</title>
        <authorList>
            <person name="Navarro D."/>
            <person name="Drula E."/>
            <person name="Chaduli D."/>
            <person name="Cazenave R."/>
            <person name="Ahrendt S."/>
            <person name="Wang J."/>
            <person name="Lipzen A."/>
            <person name="Daum C."/>
            <person name="Barry K."/>
            <person name="Grigoriev I.V."/>
            <person name="Favel A."/>
            <person name="Rosso M.N."/>
            <person name="Martin F."/>
        </authorList>
    </citation>
    <scope>NUCLEOTIDE SEQUENCE [LARGE SCALE GENOMIC DNA]</scope>
    <source>
        <strain evidence="1 2">CIRM-BRFM 2984</strain>
    </source>
</reference>
<dbReference type="EMBL" id="JAWWNJ010000046">
    <property type="protein sequence ID" value="KAK7018488.1"/>
    <property type="molecule type" value="Genomic_DNA"/>
</dbReference>
<accession>A0AAW0AYX1</accession>
<proteinExistence type="predicted"/>
<comment type="caution">
    <text evidence="1">The sequence shown here is derived from an EMBL/GenBank/DDBJ whole genome shotgun (WGS) entry which is preliminary data.</text>
</comment>